<gene>
    <name evidence="8" type="ORF">STAIW_v1c04580</name>
</gene>
<evidence type="ECO:0000256" key="1">
    <source>
        <dbReference type="ARBA" id="ARBA00004651"/>
    </source>
</evidence>
<comment type="similarity">
    <text evidence="2">Belongs to the VirD4/TraG family.</text>
</comment>
<dbReference type="GO" id="GO:0005886">
    <property type="term" value="C:plasma membrane"/>
    <property type="evidence" value="ECO:0007669"/>
    <property type="project" value="UniProtKB-SubCell"/>
</dbReference>
<accession>S5LTR4</accession>
<evidence type="ECO:0000256" key="5">
    <source>
        <dbReference type="ARBA" id="ARBA00022989"/>
    </source>
</evidence>
<dbReference type="CDD" id="cd01127">
    <property type="entry name" value="TrwB_TraG_TraD_VirD4"/>
    <property type="match status" value="2"/>
</dbReference>
<evidence type="ECO:0000256" key="3">
    <source>
        <dbReference type="ARBA" id="ARBA00022475"/>
    </source>
</evidence>
<dbReference type="PATRIC" id="fig|1276220.3.peg.463"/>
<proteinExistence type="inferred from homology"/>
<keyword evidence="4" id="KW-0812">Transmembrane</keyword>
<name>S5LTR4_9MOLU</name>
<dbReference type="InterPro" id="IPR003688">
    <property type="entry name" value="TraG/VirD4"/>
</dbReference>
<evidence type="ECO:0000313" key="8">
    <source>
        <dbReference type="EMBL" id="AGR41104.1"/>
    </source>
</evidence>
<evidence type="ECO:0000313" key="9">
    <source>
        <dbReference type="Proteomes" id="UP000014984"/>
    </source>
</evidence>
<dbReference type="OrthoDB" id="9766496at2"/>
<dbReference type="PANTHER" id="PTHR37937:SF1">
    <property type="entry name" value="CONJUGATIVE TRANSFER: DNA TRANSPORT"/>
    <property type="match status" value="1"/>
</dbReference>
<organism evidence="8 9">
    <name type="scientific">Spiroplasma taiwanense CT-1</name>
    <dbReference type="NCBI Taxonomy" id="1276220"/>
    <lineage>
        <taxon>Bacteria</taxon>
        <taxon>Bacillati</taxon>
        <taxon>Mycoplasmatota</taxon>
        <taxon>Mollicutes</taxon>
        <taxon>Entomoplasmatales</taxon>
        <taxon>Spiroplasmataceae</taxon>
        <taxon>Spiroplasma</taxon>
    </lineage>
</organism>
<dbReference type="SUPFAM" id="SSF52540">
    <property type="entry name" value="P-loop containing nucleoside triphosphate hydrolases"/>
    <property type="match status" value="1"/>
</dbReference>
<feature type="domain" description="TraD/TraG TraM recognition site" evidence="7">
    <location>
        <begin position="424"/>
        <end position="541"/>
    </location>
</feature>
<evidence type="ECO:0000256" key="2">
    <source>
        <dbReference type="ARBA" id="ARBA00008806"/>
    </source>
</evidence>
<dbReference type="HOGENOM" id="CLU_391763_0_0_14"/>
<dbReference type="Proteomes" id="UP000014984">
    <property type="component" value="Chromosome"/>
</dbReference>
<comment type="subcellular location">
    <subcellularLocation>
        <location evidence="1">Cell membrane</location>
        <topology evidence="1">Multi-pass membrane protein</topology>
    </subcellularLocation>
</comment>
<dbReference type="InterPro" id="IPR032689">
    <property type="entry name" value="TraG-D_C"/>
</dbReference>
<reference evidence="8 9" key="1">
    <citation type="journal article" date="2013" name="Genome Biol. Evol.">
        <title>Comparison of metabolic capacities and inference of gene content evolution in mosquito-associated Spiroplasma diminutum and S. taiwanense.</title>
        <authorList>
            <person name="Lo W.S."/>
            <person name="Ku C."/>
            <person name="Chen L.L."/>
            <person name="Chang T.H."/>
            <person name="Kuo C.H."/>
        </authorList>
    </citation>
    <scope>NUCLEOTIDE SEQUENCE [LARGE SCALE GENOMIC DNA]</scope>
    <source>
        <strain evidence="8">CT-1</strain>
    </source>
</reference>
<dbReference type="KEGG" id="stai:STAIW_v1c04580"/>
<dbReference type="InterPro" id="IPR027417">
    <property type="entry name" value="P-loop_NTPase"/>
</dbReference>
<dbReference type="Pfam" id="PF02534">
    <property type="entry name" value="T4SS-DNA_transf"/>
    <property type="match status" value="1"/>
</dbReference>
<keyword evidence="9" id="KW-1185">Reference proteome</keyword>
<evidence type="ECO:0000256" key="6">
    <source>
        <dbReference type="ARBA" id="ARBA00023136"/>
    </source>
</evidence>
<keyword evidence="3" id="KW-1003">Cell membrane</keyword>
<dbReference type="STRING" id="1276220.STAIW_v1c04580"/>
<dbReference type="Pfam" id="PF12696">
    <property type="entry name" value="TraG-D_C"/>
    <property type="match status" value="1"/>
</dbReference>
<dbReference type="EMBL" id="CP005074">
    <property type="protein sequence ID" value="AGR41104.1"/>
    <property type="molecule type" value="Genomic_DNA"/>
</dbReference>
<evidence type="ECO:0000259" key="7">
    <source>
        <dbReference type="Pfam" id="PF12696"/>
    </source>
</evidence>
<dbReference type="RefSeq" id="WP_020834243.1">
    <property type="nucleotide sequence ID" value="NC_021846.1"/>
</dbReference>
<dbReference type="InterPro" id="IPR051539">
    <property type="entry name" value="T4SS-coupling_protein"/>
</dbReference>
<dbReference type="PANTHER" id="PTHR37937">
    <property type="entry name" value="CONJUGATIVE TRANSFER: DNA TRANSPORT"/>
    <property type="match status" value="1"/>
</dbReference>
<protein>
    <submittedName>
        <fullName evidence="8">Conjugation protein</fullName>
    </submittedName>
</protein>
<dbReference type="Gene3D" id="3.40.50.300">
    <property type="entry name" value="P-loop containing nucleotide triphosphate hydrolases"/>
    <property type="match status" value="1"/>
</dbReference>
<evidence type="ECO:0000256" key="4">
    <source>
        <dbReference type="ARBA" id="ARBA00022692"/>
    </source>
</evidence>
<dbReference type="AlphaFoldDB" id="S5LTR4"/>
<dbReference type="eggNOG" id="COG3505">
    <property type="taxonomic scope" value="Bacteria"/>
</dbReference>
<sequence length="704" mass="80859">MNRLLQFENTFTRNFTEPSFITRTEFDHKTKKILFWGIPVKKAVHTITIGSTGSGKSQRVIIPSAVINARLEFEKKPCMVFSDPKGELQTELSSKLITEGYEVLILNLREPMYSNSWNPLNNAYNLLISSINYVKEHVNEKTFNTKILFNDYVKNSLCKKHKKNNCDTCIKEILTISDNIDNEQTNKNSNLNSVKYPLILTFKPVTIFEIDGFWLVDPNLAKELISGEINKLKNLAYGEINDLAATLLNPGADDKNKQWYDGAQGIFKGVIFAMMEMIEEDIDSIKENQFNIVTVTTHLSNKDNLQKFFKSWSVGRETNQSVIAANKVLTSSPQSIGNFFSIVSTALSLFEGNELRSLLCKNDINLFEFIQEEKPKAIFMVVPDDRTEKHPLASLFISQLYKAGVFCASKNLVKRGKDALDRDVIFYLDEFGNFPPIVNFSTILTVSRGRRMFFNLVVQSFEQLEKKYGNSDAETIKANCLLTVYLRSASSKTHATISEMCGQTTVEVRNSEPSIGKDGRKYYPYHLQKKPLIEPSDIKHIFPEPKPGETIFNKYAIIIYQDSNPSIVELEYAFKMDLTLKENEVTDLPINNAIDFENNYYVNLFKLTIKPKIHDIEQITDDVNLNEVNLEEENHNKFKNRLFKDLSNATEKDIDDLLELKTKERQIRNDLYVLQSRSEDLLSTDEKEQIKKLQKELKLLLKKL</sequence>
<keyword evidence="5" id="KW-1133">Transmembrane helix</keyword>
<keyword evidence="6" id="KW-0472">Membrane</keyword>